<comment type="cofactor">
    <cofactor evidence="1">
        <name>pyridoxal 5'-phosphate</name>
        <dbReference type="ChEBI" id="CHEBI:597326"/>
    </cofactor>
</comment>
<feature type="domain" description="Aminotransferase class V" evidence="11">
    <location>
        <begin position="8"/>
        <end position="326"/>
    </location>
</feature>
<dbReference type="SUPFAM" id="SSF53383">
    <property type="entry name" value="PLP-dependent transferases"/>
    <property type="match status" value="1"/>
</dbReference>
<evidence type="ECO:0000256" key="3">
    <source>
        <dbReference type="ARBA" id="ARBA00006490"/>
    </source>
</evidence>
<dbReference type="InterPro" id="IPR015421">
    <property type="entry name" value="PyrdxlP-dep_Trfase_major"/>
</dbReference>
<dbReference type="Gene3D" id="3.90.1150.10">
    <property type="entry name" value="Aspartate Aminotransferase, domain 1"/>
    <property type="match status" value="1"/>
</dbReference>
<accession>A0ABY4ZM95</accession>
<evidence type="ECO:0000256" key="2">
    <source>
        <dbReference type="ARBA" id="ARBA00003120"/>
    </source>
</evidence>
<sequence>MSINRTSVYLDYNATAPLRPEAREALLRALESPANPSSVHAAGRAARDVVERGRAQVGSLVGVPAGSVTFVSGGTEANALAIESAKAAGVQRIIMSAIEHDAVTETAKASSLPVEVLPVDSEGVADLTWLAQALEIPGKTLVCLMLANNETGVIQPVAEASKLVRANDGLLHVDAVQAAGKIAVDFSGLGADTLALSAHKLGGPQGVGALVAGTRATVTRRQHGGGQERGRRAGTENVAGIAAFGAAGKVAQENLASMAKQAQWRDALAQRLKAEGAVVLGENADRLPQTLCFAGEGFGSEVQVMNMDLAGVMVSAGSACSSGKVKASRVVEAMGRSDLAPFALRVSGGWASTEDDWIKCGDAWLAAWKRIGARRREVA</sequence>
<evidence type="ECO:0000256" key="7">
    <source>
        <dbReference type="ARBA" id="ARBA00022898"/>
    </source>
</evidence>
<comment type="function">
    <text evidence="2">Catalyzes the removal of elemental sulfur atoms from cysteine to produce alanine. Seems to participate in the biosynthesis of the nitrogenase metalloclusters by providing the inorganic sulfur required for the Fe-S core formation.</text>
</comment>
<protein>
    <recommendedName>
        <fullName evidence="4">Cysteine desulfurase</fullName>
    </recommendedName>
</protein>
<evidence type="ECO:0000256" key="1">
    <source>
        <dbReference type="ARBA" id="ARBA00001933"/>
    </source>
</evidence>
<dbReference type="PIRSF" id="PIRSF005572">
    <property type="entry name" value="NifS"/>
    <property type="match status" value="1"/>
</dbReference>
<comment type="catalytic activity">
    <reaction evidence="10">
        <text>(sulfur carrier)-H + L-cysteine = (sulfur carrier)-SH + L-alanine</text>
        <dbReference type="Rhea" id="RHEA:43892"/>
        <dbReference type="Rhea" id="RHEA-COMP:14737"/>
        <dbReference type="Rhea" id="RHEA-COMP:14739"/>
        <dbReference type="ChEBI" id="CHEBI:29917"/>
        <dbReference type="ChEBI" id="CHEBI:35235"/>
        <dbReference type="ChEBI" id="CHEBI:57972"/>
        <dbReference type="ChEBI" id="CHEBI:64428"/>
        <dbReference type="EC" id="2.8.1.7"/>
    </reaction>
</comment>
<dbReference type="EMBL" id="CP096040">
    <property type="protein sequence ID" value="USQ93701.1"/>
    <property type="molecule type" value="Genomic_DNA"/>
</dbReference>
<evidence type="ECO:0000256" key="9">
    <source>
        <dbReference type="ARBA" id="ARBA00023014"/>
    </source>
</evidence>
<dbReference type="InterPro" id="IPR000192">
    <property type="entry name" value="Aminotrans_V_dom"/>
</dbReference>
<dbReference type="InterPro" id="IPR015424">
    <property type="entry name" value="PyrdxlP-dep_Trfase"/>
</dbReference>
<dbReference type="Pfam" id="PF00266">
    <property type="entry name" value="Aminotran_5"/>
    <property type="match status" value="1"/>
</dbReference>
<evidence type="ECO:0000259" key="11">
    <source>
        <dbReference type="Pfam" id="PF00266"/>
    </source>
</evidence>
<keyword evidence="5" id="KW-0808">Transferase</keyword>
<dbReference type="PANTHER" id="PTHR11601:SF34">
    <property type="entry name" value="CYSTEINE DESULFURASE"/>
    <property type="match status" value="1"/>
</dbReference>
<keyword evidence="6" id="KW-0479">Metal-binding</keyword>
<dbReference type="PANTHER" id="PTHR11601">
    <property type="entry name" value="CYSTEINE DESULFURYLASE FAMILY MEMBER"/>
    <property type="match status" value="1"/>
</dbReference>
<evidence type="ECO:0000256" key="6">
    <source>
        <dbReference type="ARBA" id="ARBA00022723"/>
    </source>
</evidence>
<evidence type="ECO:0000313" key="13">
    <source>
        <dbReference type="Proteomes" id="UP001057520"/>
    </source>
</evidence>
<keyword evidence="7" id="KW-0663">Pyridoxal phosphate</keyword>
<evidence type="ECO:0000256" key="8">
    <source>
        <dbReference type="ARBA" id="ARBA00023004"/>
    </source>
</evidence>
<name>A0ABY4ZM95_9CAUL</name>
<evidence type="ECO:0000313" key="12">
    <source>
        <dbReference type="EMBL" id="USQ93701.1"/>
    </source>
</evidence>
<comment type="similarity">
    <text evidence="3">Belongs to the class-V pyridoxal-phosphate-dependent aminotransferase family. NifS/IscS subfamily.</text>
</comment>
<keyword evidence="9" id="KW-0411">Iron-sulfur</keyword>
<keyword evidence="13" id="KW-1185">Reference proteome</keyword>
<dbReference type="Gene3D" id="3.40.640.10">
    <property type="entry name" value="Type I PLP-dependent aspartate aminotransferase-like (Major domain)"/>
    <property type="match status" value="1"/>
</dbReference>
<keyword evidence="8" id="KW-0408">Iron</keyword>
<dbReference type="Proteomes" id="UP001057520">
    <property type="component" value="Chromosome"/>
</dbReference>
<gene>
    <name evidence="12" type="ORF">MZV50_13775</name>
</gene>
<organism evidence="12 13">
    <name type="scientific">Caulobacter segnis</name>
    <dbReference type="NCBI Taxonomy" id="88688"/>
    <lineage>
        <taxon>Bacteria</taxon>
        <taxon>Pseudomonadati</taxon>
        <taxon>Pseudomonadota</taxon>
        <taxon>Alphaproteobacteria</taxon>
        <taxon>Caulobacterales</taxon>
        <taxon>Caulobacteraceae</taxon>
        <taxon>Caulobacter</taxon>
    </lineage>
</organism>
<evidence type="ECO:0000256" key="4">
    <source>
        <dbReference type="ARBA" id="ARBA00013558"/>
    </source>
</evidence>
<dbReference type="InterPro" id="IPR016454">
    <property type="entry name" value="Cysteine_dSase"/>
</dbReference>
<proteinExistence type="inferred from homology"/>
<evidence type="ECO:0000256" key="5">
    <source>
        <dbReference type="ARBA" id="ARBA00022679"/>
    </source>
</evidence>
<reference evidence="12 13" key="1">
    <citation type="submission" date="2022-04" db="EMBL/GenBank/DDBJ databases">
        <title>Genome sequence of soybean root-associated Caulobacter segnis RL271.</title>
        <authorList>
            <person name="Longley R."/>
            <person name="Bonito G."/>
            <person name="Trigodet F."/>
            <person name="Crosson S."/>
            <person name="Fiebig A."/>
        </authorList>
    </citation>
    <scope>NUCLEOTIDE SEQUENCE [LARGE SCALE GENOMIC DNA]</scope>
    <source>
        <strain evidence="12 13">RL271</strain>
    </source>
</reference>
<evidence type="ECO:0000256" key="10">
    <source>
        <dbReference type="ARBA" id="ARBA00050776"/>
    </source>
</evidence>
<dbReference type="InterPro" id="IPR015422">
    <property type="entry name" value="PyrdxlP-dep_Trfase_small"/>
</dbReference>
<dbReference type="Gene3D" id="1.10.260.50">
    <property type="match status" value="1"/>
</dbReference>